<sequence>MYCISTVILYDIDNHSYLLKGISKFVLEDLKIKLGEQFVCIEVHYISDILNIINICKSQKYIA</sequence>
<gene>
    <name evidence="1" type="ORF">AA106555_1872</name>
</gene>
<reference evidence="1 2" key="1">
    <citation type="submission" date="2013-04" db="EMBL/GenBank/DDBJ databases">
        <title>The genome sequencing project of 58 acetic acid bacteria.</title>
        <authorList>
            <person name="Okamoto-Kainuma A."/>
            <person name="Ishikawa M."/>
            <person name="Umino S."/>
            <person name="Koizumi Y."/>
            <person name="Shiwa Y."/>
            <person name="Yoshikawa H."/>
            <person name="Matsutani M."/>
            <person name="Matsushita K."/>
        </authorList>
    </citation>
    <scope>NUCLEOTIDE SEQUENCE [LARGE SCALE GENOMIC DNA]</scope>
    <source>
        <strain evidence="1 2">NBRC 106555</strain>
    </source>
</reference>
<accession>A0ABQ0QSA0</accession>
<proteinExistence type="predicted"/>
<organism evidence="1 2">
    <name type="scientific">Neokomagataea thailandica NBRC 106555</name>
    <dbReference type="NCBI Taxonomy" id="1223520"/>
    <lineage>
        <taxon>Bacteria</taxon>
        <taxon>Pseudomonadati</taxon>
        <taxon>Pseudomonadota</taxon>
        <taxon>Alphaproteobacteria</taxon>
        <taxon>Acetobacterales</taxon>
        <taxon>Acetobacteraceae</taxon>
        <taxon>Neokomagataea</taxon>
    </lineage>
</organism>
<comment type="caution">
    <text evidence="1">The sequence shown here is derived from an EMBL/GenBank/DDBJ whole genome shotgun (WGS) entry which is preliminary data.</text>
</comment>
<keyword evidence="2" id="KW-1185">Reference proteome</keyword>
<evidence type="ECO:0000313" key="2">
    <source>
        <dbReference type="Proteomes" id="UP001062632"/>
    </source>
</evidence>
<dbReference type="Proteomes" id="UP001062632">
    <property type="component" value="Unassembled WGS sequence"/>
</dbReference>
<name>A0ABQ0QSA0_9PROT</name>
<dbReference type="EMBL" id="BAQC01000082">
    <property type="protein sequence ID" value="GBR54945.1"/>
    <property type="molecule type" value="Genomic_DNA"/>
</dbReference>
<protein>
    <submittedName>
        <fullName evidence="1">Uncharacterized protein</fullName>
    </submittedName>
</protein>
<evidence type="ECO:0000313" key="1">
    <source>
        <dbReference type="EMBL" id="GBR54945.1"/>
    </source>
</evidence>